<evidence type="ECO:0000256" key="2">
    <source>
        <dbReference type="SAM" id="Phobius"/>
    </source>
</evidence>
<keyword evidence="2" id="KW-0812">Transmembrane</keyword>
<name>A0A0L6VKJ2_9BASI</name>
<dbReference type="OrthoDB" id="20229at2759"/>
<dbReference type="VEuPathDB" id="FungiDB:VP01_1424g2"/>
<keyword evidence="2" id="KW-0472">Membrane</keyword>
<comment type="caution">
    <text evidence="3">The sequence shown here is derived from an EMBL/GenBank/DDBJ whole genome shotgun (WGS) entry which is preliminary data.</text>
</comment>
<dbReference type="EMBL" id="LAVV01004721">
    <property type="protein sequence ID" value="KNZ61291.1"/>
    <property type="molecule type" value="Genomic_DNA"/>
</dbReference>
<feature type="transmembrane region" description="Helical" evidence="2">
    <location>
        <begin position="50"/>
        <end position="67"/>
    </location>
</feature>
<organism evidence="3 4">
    <name type="scientific">Puccinia sorghi</name>
    <dbReference type="NCBI Taxonomy" id="27349"/>
    <lineage>
        <taxon>Eukaryota</taxon>
        <taxon>Fungi</taxon>
        <taxon>Dikarya</taxon>
        <taxon>Basidiomycota</taxon>
        <taxon>Pucciniomycotina</taxon>
        <taxon>Pucciniomycetes</taxon>
        <taxon>Pucciniales</taxon>
        <taxon>Pucciniaceae</taxon>
        <taxon>Puccinia</taxon>
    </lineage>
</organism>
<gene>
    <name evidence="3" type="ORF">VP01_1424g2</name>
</gene>
<feature type="region of interest" description="Disordered" evidence="1">
    <location>
        <begin position="311"/>
        <end position="331"/>
    </location>
</feature>
<reference evidence="3 4" key="1">
    <citation type="submission" date="2015-08" db="EMBL/GenBank/DDBJ databases">
        <title>Next Generation Sequencing and Analysis of the Genome of Puccinia sorghi L Schw, the Causal Agent of Maize Common Rust.</title>
        <authorList>
            <person name="Rochi L."/>
            <person name="Burguener G."/>
            <person name="Darino M."/>
            <person name="Turjanski A."/>
            <person name="Kreff E."/>
            <person name="Dieguez M.J."/>
            <person name="Sacco F."/>
        </authorList>
    </citation>
    <scope>NUCLEOTIDE SEQUENCE [LARGE SCALE GENOMIC DNA]</scope>
    <source>
        <strain evidence="3 4">RO10H11247</strain>
    </source>
</reference>
<dbReference type="AlphaFoldDB" id="A0A0L6VKJ2"/>
<feature type="transmembrane region" description="Helical" evidence="2">
    <location>
        <begin position="88"/>
        <end position="109"/>
    </location>
</feature>
<evidence type="ECO:0000313" key="4">
    <source>
        <dbReference type="Proteomes" id="UP000037035"/>
    </source>
</evidence>
<feature type="transmembrane region" description="Helical" evidence="2">
    <location>
        <begin position="12"/>
        <end position="30"/>
    </location>
</feature>
<accession>A0A0L6VKJ2</accession>
<sequence>MNPLLARFSHPYYLLRLLACFPALFHWLMLAIPAGSLSTHQINLLQSSQLTLTIPLTAVPVLVHLRLTRLRKSFNLLTLSPETVLDTWLVHFVAFNLASLALFGGWIPATTYLTCLVCKSLPLAFGLLCPKPPYLGPSKIRTMVPEVCSHTFCCLLIELPSLIAFTKEVMNRTASSVNGFSASELLNLTPETLKTQLDPAKPLSNKSFPANKKWVIWPISESRKRARVGLMDMEIILANLSLEWVLQFGDHSDELEFIILDMKNSNSLCYTLKIWAEDDSASSPIQPSVDDLVLLQFEAGREVNRLPARQLCNDDSSDDEDPPTHDSHSSTPVLWSQVCRAVYKLSLPRFYQVTATYGIISICRKRSSRLST</sequence>
<evidence type="ECO:0000313" key="3">
    <source>
        <dbReference type="EMBL" id="KNZ61291.1"/>
    </source>
</evidence>
<evidence type="ECO:0000256" key="1">
    <source>
        <dbReference type="SAM" id="MobiDB-lite"/>
    </source>
</evidence>
<dbReference type="Proteomes" id="UP000037035">
    <property type="component" value="Unassembled WGS sequence"/>
</dbReference>
<keyword evidence="2" id="KW-1133">Transmembrane helix</keyword>
<protein>
    <submittedName>
        <fullName evidence="3">Uncharacterized protein</fullName>
    </submittedName>
</protein>
<keyword evidence="4" id="KW-1185">Reference proteome</keyword>
<proteinExistence type="predicted"/>